<dbReference type="GO" id="GO:0046872">
    <property type="term" value="F:metal ion binding"/>
    <property type="evidence" value="ECO:0007669"/>
    <property type="project" value="UniProtKB-KW"/>
</dbReference>
<dbReference type="Proteomes" id="UP000005267">
    <property type="component" value="Chromosome"/>
</dbReference>
<feature type="domain" description="RIO kinase" evidence="12">
    <location>
        <begin position="5"/>
        <end position="234"/>
    </location>
</feature>
<keyword evidence="8" id="KW-0067">ATP-binding</keyword>
<dbReference type="InterPro" id="IPR018935">
    <property type="entry name" value="RIO_kinase_CS"/>
</dbReference>
<evidence type="ECO:0000256" key="5">
    <source>
        <dbReference type="ARBA" id="ARBA00022723"/>
    </source>
</evidence>
<dbReference type="InterPro" id="IPR000687">
    <property type="entry name" value="RIO_kinase"/>
</dbReference>
<dbReference type="InterPro" id="IPR018934">
    <property type="entry name" value="RIO_dom"/>
</dbReference>
<dbReference type="InterPro" id="IPR051272">
    <property type="entry name" value="RIO-type_Ser/Thr_kinase"/>
</dbReference>
<evidence type="ECO:0000256" key="11">
    <source>
        <dbReference type="ARBA" id="ARBA00048679"/>
    </source>
</evidence>
<dbReference type="PROSITE" id="PS00109">
    <property type="entry name" value="PROTEIN_KINASE_TYR"/>
    <property type="match status" value="1"/>
</dbReference>
<keyword evidence="6" id="KW-0547">Nucleotide-binding</keyword>
<evidence type="ECO:0000313" key="13">
    <source>
        <dbReference type="EMBL" id="AFK63928.1"/>
    </source>
</evidence>
<sequence length="284" mass="31679">MKVPKRLVPLLEEGLIDEVLSQLMSGKEATVYVVRSGDATRCAKVYKDAKQRSFRQAASYRDGRKVQNSRQARAMEKGSRYGRQMQEEVWQNAEVNALFQLANAGVRVPQPYICTDGVLLMELVMDADGDVAPRLNDVDLTQERALQLHAMLLNQVVRMLCAGVIHGDLSEYNILLAADGPVIIDLPQAVDAAANTEACEMLVRDVNNLAAYFGRFAPQLLSASYGKEIWTLYEAGELNVDVELTGYVEADTRPVDMDSLLLELEDSRLEEEARLRREQQLAST</sequence>
<dbReference type="OrthoDB" id="9795258at2"/>
<gene>
    <name evidence="13" type="ordered locus">TKWG_21075</name>
</gene>
<comment type="catalytic activity">
    <reaction evidence="11">
        <text>L-seryl-[protein] + ATP = O-phospho-L-seryl-[protein] + ADP + H(+)</text>
        <dbReference type="Rhea" id="RHEA:17989"/>
        <dbReference type="Rhea" id="RHEA-COMP:9863"/>
        <dbReference type="Rhea" id="RHEA-COMP:11604"/>
        <dbReference type="ChEBI" id="CHEBI:15378"/>
        <dbReference type="ChEBI" id="CHEBI:29999"/>
        <dbReference type="ChEBI" id="CHEBI:30616"/>
        <dbReference type="ChEBI" id="CHEBI:83421"/>
        <dbReference type="ChEBI" id="CHEBI:456216"/>
        <dbReference type="EC" id="2.7.11.1"/>
    </reaction>
</comment>
<evidence type="ECO:0000256" key="6">
    <source>
        <dbReference type="ARBA" id="ARBA00022741"/>
    </source>
</evidence>
<dbReference type="Gene3D" id="3.30.200.20">
    <property type="entry name" value="Phosphorylase Kinase, domain 1"/>
    <property type="match status" value="1"/>
</dbReference>
<protein>
    <recommendedName>
        <fullName evidence="2">non-specific serine/threonine protein kinase</fullName>
        <ecNumber evidence="2">2.7.11.1</ecNumber>
    </recommendedName>
</protein>
<dbReference type="KEGG" id="aka:TKWG_21075"/>
<evidence type="ECO:0000256" key="9">
    <source>
        <dbReference type="ARBA" id="ARBA00022842"/>
    </source>
</evidence>
<comment type="catalytic activity">
    <reaction evidence="10">
        <text>L-threonyl-[protein] + ATP = O-phospho-L-threonyl-[protein] + ADP + H(+)</text>
        <dbReference type="Rhea" id="RHEA:46608"/>
        <dbReference type="Rhea" id="RHEA-COMP:11060"/>
        <dbReference type="Rhea" id="RHEA-COMP:11605"/>
        <dbReference type="ChEBI" id="CHEBI:15378"/>
        <dbReference type="ChEBI" id="CHEBI:30013"/>
        <dbReference type="ChEBI" id="CHEBI:30616"/>
        <dbReference type="ChEBI" id="CHEBI:61977"/>
        <dbReference type="ChEBI" id="CHEBI:456216"/>
        <dbReference type="EC" id="2.7.11.1"/>
    </reaction>
</comment>
<dbReference type="EC" id="2.7.11.1" evidence="2"/>
<dbReference type="InterPro" id="IPR048148">
    <property type="entry name" value="Prot_kin_PA4780"/>
</dbReference>
<evidence type="ECO:0000313" key="14">
    <source>
        <dbReference type="Proteomes" id="UP000005267"/>
    </source>
</evidence>
<dbReference type="Gene3D" id="1.10.510.10">
    <property type="entry name" value="Transferase(Phosphotransferase) domain 1"/>
    <property type="match status" value="1"/>
</dbReference>
<evidence type="ECO:0000256" key="3">
    <source>
        <dbReference type="ARBA" id="ARBA00022527"/>
    </source>
</evidence>
<keyword evidence="14" id="KW-1185">Reference proteome</keyword>
<keyword evidence="3" id="KW-0723">Serine/threonine-protein kinase</keyword>
<evidence type="ECO:0000256" key="8">
    <source>
        <dbReference type="ARBA" id="ARBA00022840"/>
    </source>
</evidence>
<evidence type="ECO:0000256" key="10">
    <source>
        <dbReference type="ARBA" id="ARBA00047899"/>
    </source>
</evidence>
<name>I3UFZ0_ADVKW</name>
<keyword evidence="5" id="KW-0479">Metal-binding</keyword>
<keyword evidence="7 13" id="KW-0418">Kinase</keyword>
<dbReference type="NCBIfam" id="NF041645">
    <property type="entry name" value="prot_kin_PA4780"/>
    <property type="match status" value="1"/>
</dbReference>
<dbReference type="STRING" id="1036672.TKWG_21075"/>
<reference evidence="13 14" key="1">
    <citation type="journal article" date="2011" name="J. Bacteriol.">
        <title>Whole-genome shotgun sequencing of the sulfur-oxidizing chemoautotroph Tetrathiobacter kashmirensis.</title>
        <authorList>
            <person name="Ghosh W."/>
            <person name="George A."/>
            <person name="Agarwal A."/>
            <person name="Raj P."/>
            <person name="Alam M."/>
            <person name="Pyne P."/>
            <person name="Das Gupta S.K."/>
        </authorList>
    </citation>
    <scope>NUCLEOTIDE SEQUENCE [LARGE SCALE GENOMIC DNA]</scope>
    <source>
        <strain evidence="13 14">WT001</strain>
    </source>
</reference>
<dbReference type="EMBL" id="CP003555">
    <property type="protein sequence ID" value="AFK63928.1"/>
    <property type="molecule type" value="Genomic_DNA"/>
</dbReference>
<evidence type="ECO:0000256" key="2">
    <source>
        <dbReference type="ARBA" id="ARBA00012513"/>
    </source>
</evidence>
<evidence type="ECO:0000259" key="12">
    <source>
        <dbReference type="SMART" id="SM00090"/>
    </source>
</evidence>
<dbReference type="GO" id="GO:0004674">
    <property type="term" value="F:protein serine/threonine kinase activity"/>
    <property type="evidence" value="ECO:0007669"/>
    <property type="project" value="UniProtKB-KW"/>
</dbReference>
<dbReference type="InterPro" id="IPR008266">
    <property type="entry name" value="Tyr_kinase_AS"/>
</dbReference>
<dbReference type="PANTHER" id="PTHR45723">
    <property type="entry name" value="SERINE/THREONINE-PROTEIN KINASE RIO1"/>
    <property type="match status" value="1"/>
</dbReference>
<dbReference type="SUPFAM" id="SSF56112">
    <property type="entry name" value="Protein kinase-like (PK-like)"/>
    <property type="match status" value="1"/>
</dbReference>
<dbReference type="GO" id="GO:0005524">
    <property type="term" value="F:ATP binding"/>
    <property type="evidence" value="ECO:0007669"/>
    <property type="project" value="UniProtKB-KW"/>
</dbReference>
<keyword evidence="9" id="KW-0460">Magnesium</keyword>
<keyword evidence="4" id="KW-0808">Transferase</keyword>
<dbReference type="HOGENOM" id="CLU_047558_0_0_4"/>
<dbReference type="PROSITE" id="PS01245">
    <property type="entry name" value="RIO1"/>
    <property type="match status" value="1"/>
</dbReference>
<evidence type="ECO:0000256" key="4">
    <source>
        <dbReference type="ARBA" id="ARBA00022679"/>
    </source>
</evidence>
<dbReference type="SMART" id="SM00090">
    <property type="entry name" value="RIO"/>
    <property type="match status" value="1"/>
</dbReference>
<accession>I3UFZ0</accession>
<proteinExistence type="inferred from homology"/>
<evidence type="ECO:0000256" key="7">
    <source>
        <dbReference type="ARBA" id="ARBA00022777"/>
    </source>
</evidence>
<reference evidence="14" key="2">
    <citation type="journal article" date="2013" name="PLoS ONE">
        <title>Genome implosion elicits host-confinement in Alcaligenaceae: evidence from the comparative genomics of Tetrathiobacter kashmirensis, a pathogen in the making.</title>
        <authorList>
            <person name="Ghosh W."/>
            <person name="Alam M."/>
            <person name="Roy C."/>
            <person name="Pyne P."/>
            <person name="George A."/>
            <person name="Chakraborty R."/>
            <person name="Majumder S."/>
            <person name="Agarwal A."/>
            <person name="Chakraborty S."/>
            <person name="Majumdar S."/>
            <person name="Gupta S.K."/>
        </authorList>
    </citation>
    <scope>NUCLEOTIDE SEQUENCE [LARGE SCALE GENOMIC DNA]</scope>
    <source>
        <strain evidence="14">WT001</strain>
    </source>
</reference>
<dbReference type="RefSeq" id="WP_014752019.1">
    <property type="nucleotide sequence ID" value="NC_017964.1"/>
</dbReference>
<dbReference type="InterPro" id="IPR011009">
    <property type="entry name" value="Kinase-like_dom_sf"/>
</dbReference>
<dbReference type="AlphaFoldDB" id="I3UFZ0"/>
<organism evidence="13 14">
    <name type="scientific">Advenella kashmirensis (strain DSM 17095 / LMG 22695 / WT001)</name>
    <name type="common">Tetrathiobacter kashmirensis</name>
    <dbReference type="NCBI Taxonomy" id="1036672"/>
    <lineage>
        <taxon>Bacteria</taxon>
        <taxon>Pseudomonadati</taxon>
        <taxon>Pseudomonadota</taxon>
        <taxon>Betaproteobacteria</taxon>
        <taxon>Burkholderiales</taxon>
        <taxon>Alcaligenaceae</taxon>
    </lineage>
</organism>
<evidence type="ECO:0000256" key="1">
    <source>
        <dbReference type="ARBA" id="ARBA00009196"/>
    </source>
</evidence>
<comment type="similarity">
    <text evidence="1">Belongs to the protein kinase superfamily. RIO-type Ser/Thr kinase family.</text>
</comment>
<dbReference type="Pfam" id="PF01163">
    <property type="entry name" value="RIO1"/>
    <property type="match status" value="1"/>
</dbReference>